<dbReference type="Proteomes" id="UP000652761">
    <property type="component" value="Unassembled WGS sequence"/>
</dbReference>
<dbReference type="Gene3D" id="1.20.1280.50">
    <property type="match status" value="1"/>
</dbReference>
<feature type="transmembrane region" description="Helical" evidence="1">
    <location>
        <begin position="95"/>
        <end position="114"/>
    </location>
</feature>
<keyword evidence="1" id="KW-0812">Transmembrane</keyword>
<comment type="caution">
    <text evidence="3">The sequence shown here is derived from an EMBL/GenBank/DDBJ whole genome shotgun (WGS) entry which is preliminary data.</text>
</comment>
<dbReference type="InterPro" id="IPR001810">
    <property type="entry name" value="F-box_dom"/>
</dbReference>
<dbReference type="AlphaFoldDB" id="A0A843TUL1"/>
<proteinExistence type="predicted"/>
<gene>
    <name evidence="3" type="ORF">Taro_007595</name>
</gene>
<keyword evidence="1" id="KW-1133">Transmembrane helix</keyword>
<dbReference type="OrthoDB" id="1647530at2759"/>
<name>A0A843TUL1_COLES</name>
<reference evidence="3" key="1">
    <citation type="submission" date="2017-07" db="EMBL/GenBank/DDBJ databases">
        <title>Taro Niue Genome Assembly and Annotation.</title>
        <authorList>
            <person name="Atibalentja N."/>
            <person name="Keating K."/>
            <person name="Fields C.J."/>
        </authorList>
    </citation>
    <scope>NUCLEOTIDE SEQUENCE</scope>
    <source>
        <strain evidence="3">Niue_2</strain>
        <tissue evidence="3">Leaf</tissue>
    </source>
</reference>
<evidence type="ECO:0000313" key="4">
    <source>
        <dbReference type="Proteomes" id="UP000652761"/>
    </source>
</evidence>
<dbReference type="SUPFAM" id="SSF81383">
    <property type="entry name" value="F-box domain"/>
    <property type="match status" value="1"/>
</dbReference>
<sequence>MSRLLEPIRRHFWIQSLMTEDIDCTFGKLPDHLLIEIFVRIPICEWAGVSCVRKQWAALFQGECLWKTALVRTWPMAAHGKRWPGPICRGLSKSINVMMLIALISMVMYSYVLYIRRYAALYVSEHIVPFDGEVDELVGHVYLYLKEQIEHSTVPPSSGVLHGTIIGEISIQFLHLYFLQLTDQFIACGKSRDRADELASQIWIAVIDHLEENEHTFLLLKHLAQENEVFLPYPYSRSYRVQWKVFEKLFTDFRDCFRRADYYDVLAYAKYKFQTIPSNWLGY</sequence>
<dbReference type="InterPro" id="IPR036047">
    <property type="entry name" value="F-box-like_dom_sf"/>
</dbReference>
<dbReference type="PANTHER" id="PTHR48155:SF1">
    <property type="entry name" value="F-BOX DOMAIN-CONTAINING PROTEIN"/>
    <property type="match status" value="1"/>
</dbReference>
<accession>A0A843TUL1</accession>
<evidence type="ECO:0000256" key="1">
    <source>
        <dbReference type="SAM" id="Phobius"/>
    </source>
</evidence>
<evidence type="ECO:0000259" key="2">
    <source>
        <dbReference type="Pfam" id="PF12937"/>
    </source>
</evidence>
<keyword evidence="4" id="KW-1185">Reference proteome</keyword>
<dbReference type="EMBL" id="NMUH01000241">
    <property type="protein sequence ID" value="MQL75218.1"/>
    <property type="molecule type" value="Genomic_DNA"/>
</dbReference>
<feature type="domain" description="F-box" evidence="2">
    <location>
        <begin position="27"/>
        <end position="68"/>
    </location>
</feature>
<organism evidence="3 4">
    <name type="scientific">Colocasia esculenta</name>
    <name type="common">Wild taro</name>
    <name type="synonym">Arum esculentum</name>
    <dbReference type="NCBI Taxonomy" id="4460"/>
    <lineage>
        <taxon>Eukaryota</taxon>
        <taxon>Viridiplantae</taxon>
        <taxon>Streptophyta</taxon>
        <taxon>Embryophyta</taxon>
        <taxon>Tracheophyta</taxon>
        <taxon>Spermatophyta</taxon>
        <taxon>Magnoliopsida</taxon>
        <taxon>Liliopsida</taxon>
        <taxon>Araceae</taxon>
        <taxon>Aroideae</taxon>
        <taxon>Colocasieae</taxon>
        <taxon>Colocasia</taxon>
    </lineage>
</organism>
<dbReference type="Pfam" id="PF12937">
    <property type="entry name" value="F-box-like"/>
    <property type="match status" value="1"/>
</dbReference>
<protein>
    <recommendedName>
        <fullName evidence="2">F-box domain-containing protein</fullName>
    </recommendedName>
</protein>
<keyword evidence="1" id="KW-0472">Membrane</keyword>
<evidence type="ECO:0000313" key="3">
    <source>
        <dbReference type="EMBL" id="MQL75218.1"/>
    </source>
</evidence>
<dbReference type="PANTHER" id="PTHR48155">
    <property type="entry name" value="OS09G0497600 PROTEIN"/>
    <property type="match status" value="1"/>
</dbReference>